<dbReference type="Gene3D" id="4.10.1060.10">
    <property type="entry name" value="Zinc finger, RanBP2-type"/>
    <property type="match status" value="1"/>
</dbReference>
<evidence type="ECO:0000256" key="1">
    <source>
        <dbReference type="ARBA" id="ARBA00022723"/>
    </source>
</evidence>
<evidence type="ECO:0000259" key="5">
    <source>
        <dbReference type="PROSITE" id="PS50199"/>
    </source>
</evidence>
<evidence type="ECO:0000313" key="6">
    <source>
        <dbReference type="EMBL" id="KAJ0395383.1"/>
    </source>
</evidence>
<evidence type="ECO:0000313" key="7">
    <source>
        <dbReference type="Proteomes" id="UP001209570"/>
    </source>
</evidence>
<evidence type="ECO:0000256" key="2">
    <source>
        <dbReference type="ARBA" id="ARBA00022771"/>
    </source>
</evidence>
<evidence type="ECO:0000256" key="4">
    <source>
        <dbReference type="PROSITE-ProRule" id="PRU00322"/>
    </source>
</evidence>
<dbReference type="InterPro" id="IPR036443">
    <property type="entry name" value="Znf_RanBP2_sf"/>
</dbReference>
<dbReference type="EMBL" id="JAKCXM010000348">
    <property type="protein sequence ID" value="KAJ0395383.1"/>
    <property type="molecule type" value="Genomic_DNA"/>
</dbReference>
<keyword evidence="3" id="KW-0862">Zinc</keyword>
<sequence>MKSFFAKLRAQEAEKSMVGTVHASGIKPQVAATTVSDQWECAKAGCGHRNSKYSTACNKCGAMKRMSEWR</sequence>
<name>A0AAD5LW15_PYTIN</name>
<protein>
    <recommendedName>
        <fullName evidence="5">RanBP2-type domain-containing protein</fullName>
    </recommendedName>
</protein>
<dbReference type="InterPro" id="IPR001876">
    <property type="entry name" value="Znf_RanBP2"/>
</dbReference>
<dbReference type="GO" id="GO:0008270">
    <property type="term" value="F:zinc ion binding"/>
    <property type="evidence" value="ECO:0007669"/>
    <property type="project" value="UniProtKB-KW"/>
</dbReference>
<dbReference type="AlphaFoldDB" id="A0AAD5LW15"/>
<dbReference type="Proteomes" id="UP001209570">
    <property type="component" value="Unassembled WGS sequence"/>
</dbReference>
<gene>
    <name evidence="6" type="ORF">P43SY_002959</name>
</gene>
<keyword evidence="2 4" id="KW-0863">Zinc-finger</keyword>
<feature type="domain" description="RanBP2-type" evidence="5">
    <location>
        <begin position="35"/>
        <end position="66"/>
    </location>
</feature>
<dbReference type="PROSITE" id="PS01358">
    <property type="entry name" value="ZF_RANBP2_1"/>
    <property type="match status" value="1"/>
</dbReference>
<keyword evidence="1" id="KW-0479">Metal-binding</keyword>
<reference evidence="6" key="1">
    <citation type="submission" date="2021-12" db="EMBL/GenBank/DDBJ databases">
        <title>Prjna785345.</title>
        <authorList>
            <person name="Rujirawat T."/>
            <person name="Krajaejun T."/>
        </authorList>
    </citation>
    <scope>NUCLEOTIDE SEQUENCE</scope>
    <source>
        <strain evidence="6">Pi057C3</strain>
    </source>
</reference>
<keyword evidence="7" id="KW-1185">Reference proteome</keyword>
<evidence type="ECO:0000256" key="3">
    <source>
        <dbReference type="ARBA" id="ARBA00022833"/>
    </source>
</evidence>
<dbReference type="SUPFAM" id="SSF90209">
    <property type="entry name" value="Ran binding protein zinc finger-like"/>
    <property type="match status" value="1"/>
</dbReference>
<accession>A0AAD5LW15</accession>
<comment type="caution">
    <text evidence="6">The sequence shown here is derived from an EMBL/GenBank/DDBJ whole genome shotgun (WGS) entry which is preliminary data.</text>
</comment>
<dbReference type="PROSITE" id="PS50199">
    <property type="entry name" value="ZF_RANBP2_2"/>
    <property type="match status" value="1"/>
</dbReference>
<organism evidence="6 7">
    <name type="scientific">Pythium insidiosum</name>
    <name type="common">Pythiosis disease agent</name>
    <dbReference type="NCBI Taxonomy" id="114742"/>
    <lineage>
        <taxon>Eukaryota</taxon>
        <taxon>Sar</taxon>
        <taxon>Stramenopiles</taxon>
        <taxon>Oomycota</taxon>
        <taxon>Peronosporomycetes</taxon>
        <taxon>Pythiales</taxon>
        <taxon>Pythiaceae</taxon>
        <taxon>Pythium</taxon>
    </lineage>
</organism>
<proteinExistence type="predicted"/>